<gene>
    <name evidence="6" type="primary">nusA</name>
    <name evidence="10" type="ORF">IV60_GL000997</name>
</gene>
<evidence type="ECO:0000256" key="2">
    <source>
        <dbReference type="ARBA" id="ARBA00022490"/>
    </source>
</evidence>
<comment type="caution">
    <text evidence="10">The sequence shown here is derived from an EMBL/GenBank/DDBJ whole genome shotgun (WGS) entry which is preliminary data.</text>
</comment>
<evidence type="ECO:0000259" key="7">
    <source>
        <dbReference type="Pfam" id="PF08529"/>
    </source>
</evidence>
<keyword evidence="1 6" id="KW-0806">Transcription termination</keyword>
<accession>A0ABR5Q0B0</accession>
<dbReference type="PANTHER" id="PTHR22648">
    <property type="entry name" value="TRANSCRIPTION TERMINATION FACTOR NUSA"/>
    <property type="match status" value="1"/>
</dbReference>
<dbReference type="InterPro" id="IPR009019">
    <property type="entry name" value="KH_sf_prok-type"/>
</dbReference>
<dbReference type="RefSeq" id="WP_003150620.1">
    <property type="nucleotide sequence ID" value="NZ_JQCP01000003.1"/>
</dbReference>
<dbReference type="NCBIfam" id="TIGR01953">
    <property type="entry name" value="NusA"/>
    <property type="match status" value="1"/>
</dbReference>
<proteinExistence type="inferred from homology"/>
<keyword evidence="2 6" id="KW-0963">Cytoplasm</keyword>
<dbReference type="Pfam" id="PF26594">
    <property type="entry name" value="KH_NusA_2nd"/>
    <property type="match status" value="1"/>
</dbReference>
<dbReference type="PANTHER" id="PTHR22648:SF0">
    <property type="entry name" value="TRANSCRIPTION TERMINATION_ANTITERMINATION PROTEIN NUSA"/>
    <property type="match status" value="1"/>
</dbReference>
<dbReference type="SUPFAM" id="SSF54814">
    <property type="entry name" value="Prokaryotic type KH domain (KH-domain type II)"/>
    <property type="match status" value="2"/>
</dbReference>
<protein>
    <recommendedName>
        <fullName evidence="6">Transcription termination/antitermination protein NusA</fullName>
    </recommendedName>
</protein>
<evidence type="ECO:0000256" key="6">
    <source>
        <dbReference type="HAMAP-Rule" id="MF_00945"/>
    </source>
</evidence>
<dbReference type="SUPFAM" id="SSF69705">
    <property type="entry name" value="Transcription factor NusA, N-terminal domain"/>
    <property type="match status" value="1"/>
</dbReference>
<dbReference type="InterPro" id="IPR025249">
    <property type="entry name" value="TF_NusA_KH_1st"/>
</dbReference>
<keyword evidence="6" id="KW-0889">Transcription antitermination</keyword>
<dbReference type="InterPro" id="IPR058582">
    <property type="entry name" value="KH_NusA_2nd"/>
</dbReference>
<dbReference type="Proteomes" id="UP000051927">
    <property type="component" value="Unassembled WGS sequence"/>
</dbReference>
<comment type="similarity">
    <text evidence="6">Belongs to the NusA family.</text>
</comment>
<evidence type="ECO:0000313" key="11">
    <source>
        <dbReference type="Proteomes" id="UP000051927"/>
    </source>
</evidence>
<comment type="subunit">
    <text evidence="6">Monomer. Binds directly to the core enzyme of the DNA-dependent RNA polymerase and to nascent RNA.</text>
</comment>
<organism evidence="10 11">
    <name type="scientific">Lancefieldella rimae</name>
    <dbReference type="NCBI Taxonomy" id="1383"/>
    <lineage>
        <taxon>Bacteria</taxon>
        <taxon>Bacillati</taxon>
        <taxon>Actinomycetota</taxon>
        <taxon>Coriobacteriia</taxon>
        <taxon>Coriobacteriales</taxon>
        <taxon>Atopobiaceae</taxon>
        <taxon>Lancefieldella</taxon>
    </lineage>
</organism>
<dbReference type="InterPro" id="IPR012340">
    <property type="entry name" value="NA-bd_OB-fold"/>
</dbReference>
<dbReference type="Pfam" id="PF08529">
    <property type="entry name" value="NusA_N"/>
    <property type="match status" value="1"/>
</dbReference>
<evidence type="ECO:0000256" key="1">
    <source>
        <dbReference type="ARBA" id="ARBA00022472"/>
    </source>
</evidence>
<evidence type="ECO:0000256" key="5">
    <source>
        <dbReference type="ARBA" id="ARBA00023163"/>
    </source>
</evidence>
<dbReference type="InterPro" id="IPR013735">
    <property type="entry name" value="TF_NusA_N"/>
</dbReference>
<evidence type="ECO:0000256" key="4">
    <source>
        <dbReference type="ARBA" id="ARBA00023015"/>
    </source>
</evidence>
<keyword evidence="3 6" id="KW-0694">RNA-binding</keyword>
<reference evidence="10 11" key="1">
    <citation type="journal article" date="2015" name="Genome Announc.">
        <title>Expanding the biotechnology potential of lactobacilli through comparative genomics of 213 strains and associated genera.</title>
        <authorList>
            <person name="Sun Z."/>
            <person name="Harris H.M."/>
            <person name="McCann A."/>
            <person name="Guo C."/>
            <person name="Argimon S."/>
            <person name="Zhang W."/>
            <person name="Yang X."/>
            <person name="Jeffery I.B."/>
            <person name="Cooney J.C."/>
            <person name="Kagawa T.F."/>
            <person name="Liu W."/>
            <person name="Song Y."/>
            <person name="Salvetti E."/>
            <person name="Wrobel A."/>
            <person name="Rasinkangas P."/>
            <person name="Parkhill J."/>
            <person name="Rea M.C."/>
            <person name="O'Sullivan O."/>
            <person name="Ritari J."/>
            <person name="Douillard F.P."/>
            <person name="Paul Ross R."/>
            <person name="Yang R."/>
            <person name="Briner A.E."/>
            <person name="Felis G.E."/>
            <person name="de Vos W.M."/>
            <person name="Barrangou R."/>
            <person name="Klaenhammer T.R."/>
            <person name="Caufield P.W."/>
            <person name="Cui Y."/>
            <person name="Zhang H."/>
            <person name="O'Toole P.W."/>
        </authorList>
    </citation>
    <scope>NUCLEOTIDE SEQUENCE [LARGE SCALE GENOMIC DNA]</scope>
    <source>
        <strain evidence="10 11">DSM 7090</strain>
    </source>
</reference>
<keyword evidence="4 6" id="KW-0805">Transcription regulation</keyword>
<dbReference type="Gene3D" id="3.30.300.20">
    <property type="match status" value="2"/>
</dbReference>
<dbReference type="SUPFAM" id="SSF50249">
    <property type="entry name" value="Nucleic acid-binding proteins"/>
    <property type="match status" value="1"/>
</dbReference>
<sequence>MASEMMEALMTLCQEKHIDELYLLDRLEQSLAKSYADVLHLSYGARVTIDRTTGKVYVYELVPKGEPDEETGEYAEFDEVDVTPEGTSRFAAQHAKNEIRALVRDAARQQIYEEFSHRIGDIITGTVLQSTPDFTIIKIREGVEAELPHFDLRRFPEERDERPFGERYGHNQRIKAIIIDVRNPNNAQPAVRGERQRPPIVVSRTHPDLIRRLFELEVPEVYEGIVSIRSVAREPGIRSKIAVSSSDERLDPVGACVGPKGSRVRTVVSELRGERVDVVPWFDDPARCVASALSPARVSRVIIDAETRHATVIVPDDQLSLAIGKEGQNARLAARLTGLHIDIKNETLAAKILRDLPATPADLPEQTKKEEAHRCIYVSPDGVPCRNMARPGSNYCGIHERMAEVQVSDDEDSLI</sequence>
<dbReference type="CDD" id="cd02134">
    <property type="entry name" value="KH-II_NusA_rpt1"/>
    <property type="match status" value="1"/>
</dbReference>
<dbReference type="InterPro" id="IPR010213">
    <property type="entry name" value="TF_NusA"/>
</dbReference>
<feature type="domain" description="NusA-like second KH" evidence="9">
    <location>
        <begin position="285"/>
        <end position="349"/>
    </location>
</feature>
<dbReference type="EMBL" id="JQCP01000003">
    <property type="protein sequence ID" value="KRO01759.1"/>
    <property type="molecule type" value="Genomic_DNA"/>
</dbReference>
<keyword evidence="11" id="KW-1185">Reference proteome</keyword>
<dbReference type="PROSITE" id="PS50084">
    <property type="entry name" value="KH_TYPE_1"/>
    <property type="match status" value="1"/>
</dbReference>
<feature type="domain" description="Transcription factor NusA N-terminal" evidence="7">
    <location>
        <begin position="4"/>
        <end position="109"/>
    </location>
</feature>
<dbReference type="Pfam" id="PF13184">
    <property type="entry name" value="KH_NusA_1st"/>
    <property type="match status" value="1"/>
</dbReference>
<comment type="function">
    <text evidence="6">Participates in both transcription termination and antitermination.</text>
</comment>
<name>A0ABR5Q0B0_9ACTN</name>
<evidence type="ECO:0000259" key="8">
    <source>
        <dbReference type="Pfam" id="PF13184"/>
    </source>
</evidence>
<keyword evidence="5 6" id="KW-0804">Transcription</keyword>
<dbReference type="Gene3D" id="2.40.50.140">
    <property type="entry name" value="Nucleic acid-binding proteins"/>
    <property type="match status" value="1"/>
</dbReference>
<evidence type="ECO:0000313" key="10">
    <source>
        <dbReference type="EMBL" id="KRO01759.1"/>
    </source>
</evidence>
<evidence type="ECO:0000259" key="9">
    <source>
        <dbReference type="Pfam" id="PF26594"/>
    </source>
</evidence>
<dbReference type="Gene3D" id="3.30.1480.10">
    <property type="entry name" value="NusA, N-terminal domain"/>
    <property type="match status" value="1"/>
</dbReference>
<feature type="domain" description="Transcription factor NusA first KH" evidence="8">
    <location>
        <begin position="204"/>
        <end position="281"/>
    </location>
</feature>
<dbReference type="HAMAP" id="MF_00945_B">
    <property type="entry name" value="NusA_B"/>
    <property type="match status" value="1"/>
</dbReference>
<dbReference type="GeneID" id="84905159"/>
<dbReference type="InterPro" id="IPR036555">
    <property type="entry name" value="NusA_N_sf"/>
</dbReference>
<evidence type="ECO:0000256" key="3">
    <source>
        <dbReference type="ARBA" id="ARBA00022884"/>
    </source>
</evidence>
<comment type="subcellular location">
    <subcellularLocation>
        <location evidence="6">Cytoplasm</location>
    </subcellularLocation>
</comment>
<dbReference type="InterPro" id="IPR015946">
    <property type="entry name" value="KH_dom-like_a/b"/>
</dbReference>
<dbReference type="CDD" id="cd22529">
    <property type="entry name" value="KH-II_NusA_rpt2"/>
    <property type="match status" value="1"/>
</dbReference>
<dbReference type="InterPro" id="IPR030842">
    <property type="entry name" value="TF_NusA_bacterial"/>
</dbReference>